<accession>A0ABU0YX07</accession>
<proteinExistence type="predicted"/>
<dbReference type="RefSeq" id="WP_379961850.1">
    <property type="nucleotide sequence ID" value="NZ_JAUYVI010000012.1"/>
</dbReference>
<dbReference type="EMBL" id="JAUYVI010000012">
    <property type="protein sequence ID" value="MDQ7251453.1"/>
    <property type="molecule type" value="Genomic_DNA"/>
</dbReference>
<gene>
    <name evidence="1" type="ORF">Q8A70_27455</name>
</gene>
<evidence type="ECO:0000313" key="1">
    <source>
        <dbReference type="EMBL" id="MDQ7251453.1"/>
    </source>
</evidence>
<comment type="caution">
    <text evidence="1">The sequence shown here is derived from an EMBL/GenBank/DDBJ whole genome shotgun (WGS) entry which is preliminary data.</text>
</comment>
<reference evidence="2" key="1">
    <citation type="submission" date="2023-08" db="EMBL/GenBank/DDBJ databases">
        <title>Rhodospirillaceae gen. nov., a novel taxon isolated from the Yangtze River Yuezi River estuary sludge.</title>
        <authorList>
            <person name="Ruan L."/>
        </authorList>
    </citation>
    <scope>NUCLEOTIDE SEQUENCE [LARGE SCALE GENOMIC DNA]</scope>
    <source>
        <strain evidence="2">R-7</strain>
    </source>
</reference>
<sequence>MAMIISEVDRQPDALEFDVTIVAVGYERRCRWIYEQCDIKAKSLVIGLEFGFLMEGSYATNRRYFEGKKAVQFINGLSPSSATDIGNLIDKTGAPKTPIKILVDISSMSRLMIANVVRGLQHAAYERTIDLAVAYAPSKFTGPYDVAPIRHAGPVAPWLAGWATRPDKPLGTIFGLGCEPNQALGALQTLEPDNAWAFYPKGIDRAFDKAMGDANQHLEDIFDVTRFDYEITRPSVARGRLEALLNSLEASFRLIVVPFGPKIFAWAAIATIVFSGRNNVGVWSFSSGDRAQPTDRDAEGAVIWHNLVIDPPEIALPELDEMSA</sequence>
<dbReference type="Proteomes" id="UP001230156">
    <property type="component" value="Unassembled WGS sequence"/>
</dbReference>
<organism evidence="1 2">
    <name type="scientific">Dongia sedimenti</name>
    <dbReference type="NCBI Taxonomy" id="3064282"/>
    <lineage>
        <taxon>Bacteria</taxon>
        <taxon>Pseudomonadati</taxon>
        <taxon>Pseudomonadota</taxon>
        <taxon>Alphaproteobacteria</taxon>
        <taxon>Rhodospirillales</taxon>
        <taxon>Dongiaceae</taxon>
        <taxon>Dongia</taxon>
    </lineage>
</organism>
<keyword evidence="2" id="KW-1185">Reference proteome</keyword>
<name>A0ABU0YX07_9PROT</name>
<protein>
    <submittedName>
        <fullName evidence="1">Uncharacterized protein</fullName>
    </submittedName>
</protein>
<evidence type="ECO:0000313" key="2">
    <source>
        <dbReference type="Proteomes" id="UP001230156"/>
    </source>
</evidence>